<reference evidence="8" key="1">
    <citation type="journal article" date="2020" name="Stud. Mycol.">
        <title>101 Dothideomycetes genomes: a test case for predicting lifestyles and emergence of pathogens.</title>
        <authorList>
            <person name="Haridas S."/>
            <person name="Albert R."/>
            <person name="Binder M."/>
            <person name="Bloem J."/>
            <person name="Labutti K."/>
            <person name="Salamov A."/>
            <person name="Andreopoulos B."/>
            <person name="Baker S."/>
            <person name="Barry K."/>
            <person name="Bills G."/>
            <person name="Bluhm B."/>
            <person name="Cannon C."/>
            <person name="Castanera R."/>
            <person name="Culley D."/>
            <person name="Daum C."/>
            <person name="Ezra D."/>
            <person name="Gonzalez J."/>
            <person name="Henrissat B."/>
            <person name="Kuo A."/>
            <person name="Liang C."/>
            <person name="Lipzen A."/>
            <person name="Lutzoni F."/>
            <person name="Magnuson J."/>
            <person name="Mondo S."/>
            <person name="Nolan M."/>
            <person name="Ohm R."/>
            <person name="Pangilinan J."/>
            <person name="Park H.-J."/>
            <person name="Ramirez L."/>
            <person name="Alfaro M."/>
            <person name="Sun H."/>
            <person name="Tritt A."/>
            <person name="Yoshinaga Y."/>
            <person name="Zwiers L.-H."/>
            <person name="Turgeon B."/>
            <person name="Goodwin S."/>
            <person name="Spatafora J."/>
            <person name="Crous P."/>
            <person name="Grigoriev I."/>
        </authorList>
    </citation>
    <scope>NUCLEOTIDE SEQUENCE</scope>
    <source>
        <strain evidence="8">CBS 480.64</strain>
    </source>
</reference>
<evidence type="ECO:0000313" key="8">
    <source>
        <dbReference type="EMBL" id="KAF2858502.1"/>
    </source>
</evidence>
<dbReference type="GO" id="GO:0033617">
    <property type="term" value="P:mitochondrial respiratory chain complex IV assembly"/>
    <property type="evidence" value="ECO:0007669"/>
    <property type="project" value="TreeGrafter"/>
</dbReference>
<evidence type="ECO:0000256" key="5">
    <source>
        <dbReference type="SAM" id="MobiDB-lite"/>
    </source>
</evidence>
<dbReference type="PANTHER" id="PTHR28018">
    <property type="entry name" value="RESPIRATORY SUPERCOMPLEX FACTOR 2, MITOCHONDRIAL"/>
    <property type="match status" value="1"/>
</dbReference>
<dbReference type="InterPro" id="IPR007667">
    <property type="entry name" value="Hypoxia_induced_domain"/>
</dbReference>
<dbReference type="InterPro" id="IPR040153">
    <property type="entry name" value="Rcf2"/>
</dbReference>
<dbReference type="Proteomes" id="UP000799421">
    <property type="component" value="Unassembled WGS sequence"/>
</dbReference>
<sequence>MKILTKQEEEEHYRATVRGGVAGGLAGVTAGVLGVTLAGRRYPAVRSLTLPFRAFLVTSCGTFATIVSADRASSKYEQAKHKDRDYKDRQQSIMDQIAAGRTSTERTKEWFSENRYSIVFASWVASLGIAFSLVGRNPYLTTAQKLVQARVYAQGLTVAIVIISLALEGRDRATGSGRWETVKVLDPNDPTHKHLIERRIHHERYSGEDQWMDMVAAAEERMKARAEAVKAMRGHGKEDKKGGDGDKDDNEKDKKDKSSRKEKSEESDEKDKDNKESETPRIRSRKSANLP</sequence>
<name>A0A6A7BTU3_9PEZI</name>
<feature type="region of interest" description="Disordered" evidence="5">
    <location>
        <begin position="225"/>
        <end position="291"/>
    </location>
</feature>
<dbReference type="Pfam" id="PF04588">
    <property type="entry name" value="HIG_1_N"/>
    <property type="match status" value="1"/>
</dbReference>
<feature type="transmembrane region" description="Helical" evidence="6">
    <location>
        <begin position="147"/>
        <end position="167"/>
    </location>
</feature>
<dbReference type="PROSITE" id="PS51503">
    <property type="entry name" value="HIG1"/>
    <property type="match status" value="1"/>
</dbReference>
<feature type="domain" description="HIG1" evidence="7">
    <location>
        <begin position="88"/>
        <end position="179"/>
    </location>
</feature>
<feature type="transmembrane region" description="Helical" evidence="6">
    <location>
        <begin position="21"/>
        <end position="38"/>
    </location>
</feature>
<evidence type="ECO:0000259" key="7">
    <source>
        <dbReference type="PROSITE" id="PS51503"/>
    </source>
</evidence>
<comment type="subcellular location">
    <subcellularLocation>
        <location evidence="1">Mitochondrion</location>
    </subcellularLocation>
</comment>
<feature type="compositionally biased region" description="Basic residues" evidence="5">
    <location>
        <begin position="282"/>
        <end position="291"/>
    </location>
</feature>
<dbReference type="GO" id="GO:0005739">
    <property type="term" value="C:mitochondrion"/>
    <property type="evidence" value="ECO:0007669"/>
    <property type="project" value="UniProtKB-SubCell"/>
</dbReference>
<dbReference type="PANTHER" id="PTHR28018:SF3">
    <property type="entry name" value="RESPIRATORY SUPERCOMPLEX FACTOR 2, MITOCHONDRIAL"/>
    <property type="match status" value="1"/>
</dbReference>
<evidence type="ECO:0000256" key="6">
    <source>
        <dbReference type="SAM" id="Phobius"/>
    </source>
</evidence>
<feature type="compositionally biased region" description="Basic and acidic residues" evidence="5">
    <location>
        <begin position="225"/>
        <end position="281"/>
    </location>
</feature>
<dbReference type="EMBL" id="MU006009">
    <property type="protein sequence ID" value="KAF2858502.1"/>
    <property type="molecule type" value="Genomic_DNA"/>
</dbReference>
<gene>
    <name evidence="8" type="ORF">K470DRAFT_221186</name>
</gene>
<protein>
    <recommendedName>
        <fullName evidence="7">HIG1 domain-containing protein</fullName>
    </recommendedName>
</protein>
<evidence type="ECO:0000256" key="1">
    <source>
        <dbReference type="ARBA" id="ARBA00004173"/>
    </source>
</evidence>
<keyword evidence="9" id="KW-1185">Reference proteome</keyword>
<evidence type="ECO:0000256" key="2">
    <source>
        <dbReference type="ARBA" id="ARBA00022692"/>
    </source>
</evidence>
<evidence type="ECO:0000256" key="3">
    <source>
        <dbReference type="ARBA" id="ARBA00022989"/>
    </source>
</evidence>
<dbReference type="OrthoDB" id="1915122at2759"/>
<proteinExistence type="predicted"/>
<accession>A0A6A7BTU3</accession>
<keyword evidence="3 6" id="KW-1133">Transmembrane helix</keyword>
<keyword evidence="4 6" id="KW-0472">Membrane</keyword>
<dbReference type="AlphaFoldDB" id="A0A6A7BTU3"/>
<keyword evidence="2 6" id="KW-0812">Transmembrane</keyword>
<evidence type="ECO:0000313" key="9">
    <source>
        <dbReference type="Proteomes" id="UP000799421"/>
    </source>
</evidence>
<feature type="transmembrane region" description="Helical" evidence="6">
    <location>
        <begin position="116"/>
        <end position="135"/>
    </location>
</feature>
<organism evidence="8 9">
    <name type="scientific">Piedraia hortae CBS 480.64</name>
    <dbReference type="NCBI Taxonomy" id="1314780"/>
    <lineage>
        <taxon>Eukaryota</taxon>
        <taxon>Fungi</taxon>
        <taxon>Dikarya</taxon>
        <taxon>Ascomycota</taxon>
        <taxon>Pezizomycotina</taxon>
        <taxon>Dothideomycetes</taxon>
        <taxon>Dothideomycetidae</taxon>
        <taxon>Capnodiales</taxon>
        <taxon>Piedraiaceae</taxon>
        <taxon>Piedraia</taxon>
    </lineage>
</organism>
<evidence type="ECO:0000256" key="4">
    <source>
        <dbReference type="ARBA" id="ARBA00023136"/>
    </source>
</evidence>